<dbReference type="OrthoDB" id="668782at2"/>
<dbReference type="Pfam" id="PF03795">
    <property type="entry name" value="YCII"/>
    <property type="match status" value="1"/>
</dbReference>
<comment type="similarity">
    <text evidence="1">Belongs to the YciI family.</text>
</comment>
<name>A0A641APX7_9ACTN</name>
<dbReference type="SUPFAM" id="SSF54909">
    <property type="entry name" value="Dimeric alpha+beta barrel"/>
    <property type="match status" value="1"/>
</dbReference>
<evidence type="ECO:0000256" key="1">
    <source>
        <dbReference type="ARBA" id="ARBA00007689"/>
    </source>
</evidence>
<dbReference type="InterPro" id="IPR011008">
    <property type="entry name" value="Dimeric_a/b-barrel"/>
</dbReference>
<evidence type="ECO:0000259" key="2">
    <source>
        <dbReference type="Pfam" id="PF03795"/>
    </source>
</evidence>
<keyword evidence="4" id="KW-1185">Reference proteome</keyword>
<sequence length="122" mass="13207">MRFLVLIHEDADAPDAGPPPESLIEAIGTFRDDTTLGRLLDDGGLMPPADALRLRTSNGRSSVLDEPCAEAKEVIGGFFIVESSSPDDVSRWAHEFVDLHSTHWPQASFAAEVRQIADPPVA</sequence>
<organism evidence="3 4">
    <name type="scientific">Aeromicrobium fastidiosum</name>
    <dbReference type="NCBI Taxonomy" id="52699"/>
    <lineage>
        <taxon>Bacteria</taxon>
        <taxon>Bacillati</taxon>
        <taxon>Actinomycetota</taxon>
        <taxon>Actinomycetes</taxon>
        <taxon>Propionibacteriales</taxon>
        <taxon>Nocardioidaceae</taxon>
        <taxon>Aeromicrobium</taxon>
    </lineage>
</organism>
<protein>
    <submittedName>
        <fullName evidence="3">Transcriptional regulator</fullName>
    </submittedName>
</protein>
<reference evidence="3" key="1">
    <citation type="submission" date="2019-09" db="EMBL/GenBank/DDBJ databases">
        <authorList>
            <person name="Li J."/>
        </authorList>
    </citation>
    <scope>NUCLEOTIDE SEQUENCE [LARGE SCALE GENOMIC DNA]</scope>
    <source>
        <strain evidence="3">NRBC 14897</strain>
    </source>
</reference>
<dbReference type="PANTHER" id="PTHR35174">
    <property type="entry name" value="BLL7171 PROTEIN-RELATED"/>
    <property type="match status" value="1"/>
</dbReference>
<evidence type="ECO:0000313" key="4">
    <source>
        <dbReference type="Proteomes" id="UP001515100"/>
    </source>
</evidence>
<evidence type="ECO:0000313" key="3">
    <source>
        <dbReference type="EMBL" id="KAA1380156.1"/>
    </source>
</evidence>
<feature type="domain" description="YCII-related" evidence="2">
    <location>
        <begin position="42"/>
        <end position="95"/>
    </location>
</feature>
<gene>
    <name evidence="3" type="ORF">ESP62_002835</name>
</gene>
<comment type="caution">
    <text evidence="3">The sequence shown here is derived from an EMBL/GenBank/DDBJ whole genome shotgun (WGS) entry which is preliminary data.</text>
</comment>
<dbReference type="EMBL" id="SDPP02000001">
    <property type="protein sequence ID" value="KAA1380156.1"/>
    <property type="molecule type" value="Genomic_DNA"/>
</dbReference>
<dbReference type="Proteomes" id="UP001515100">
    <property type="component" value="Unassembled WGS sequence"/>
</dbReference>
<accession>A0A641APX7</accession>
<dbReference type="Gene3D" id="3.30.70.1060">
    <property type="entry name" value="Dimeric alpha+beta barrel"/>
    <property type="match status" value="1"/>
</dbReference>
<proteinExistence type="inferred from homology"/>
<dbReference type="RefSeq" id="WP_129180353.1">
    <property type="nucleotide sequence ID" value="NZ_JAGIOG010000001.1"/>
</dbReference>
<dbReference type="InterPro" id="IPR005545">
    <property type="entry name" value="YCII"/>
</dbReference>
<dbReference type="AlphaFoldDB" id="A0A641APX7"/>